<feature type="region of interest" description="Disordered" evidence="1">
    <location>
        <begin position="66"/>
        <end position="86"/>
    </location>
</feature>
<keyword evidence="3" id="KW-1185">Reference proteome</keyword>
<sequence length="86" mass="9081">MIPVKTTAGQQVLKDRSIKLTPRQRAALILIDGKRSLVDVLQATSAAGIDRGDLERLFHLELVSATGDGTGSLGTEPTQASPLGEE</sequence>
<feature type="compositionally biased region" description="Polar residues" evidence="1">
    <location>
        <begin position="73"/>
        <end position="86"/>
    </location>
</feature>
<reference evidence="2 3" key="1">
    <citation type="journal article" date="2017" name="Int. J. Syst. Evol. Microbiol.">
        <title>Ramlibacter alkalitolerans sp. nov., alkali-tolerant bacterium isolated from soil of ginseng.</title>
        <authorList>
            <person name="Lee D.H."/>
            <person name="Cha C.J."/>
        </authorList>
    </citation>
    <scope>NUCLEOTIDE SEQUENCE [LARGE SCALE GENOMIC DNA]</scope>
    <source>
        <strain evidence="2 3">KACC 19305</strain>
    </source>
</reference>
<evidence type="ECO:0000313" key="3">
    <source>
        <dbReference type="Proteomes" id="UP000622707"/>
    </source>
</evidence>
<proteinExistence type="predicted"/>
<dbReference type="Proteomes" id="UP000622707">
    <property type="component" value="Unassembled WGS sequence"/>
</dbReference>
<evidence type="ECO:0000313" key="2">
    <source>
        <dbReference type="EMBL" id="MBL0425161.1"/>
    </source>
</evidence>
<evidence type="ECO:0000256" key="1">
    <source>
        <dbReference type="SAM" id="MobiDB-lite"/>
    </source>
</evidence>
<accession>A0ABS1JMP6</accession>
<organism evidence="2 3">
    <name type="scientific">Ramlibacter alkalitolerans</name>
    <dbReference type="NCBI Taxonomy" id="2039631"/>
    <lineage>
        <taxon>Bacteria</taxon>
        <taxon>Pseudomonadati</taxon>
        <taxon>Pseudomonadota</taxon>
        <taxon>Betaproteobacteria</taxon>
        <taxon>Burkholderiales</taxon>
        <taxon>Comamonadaceae</taxon>
        <taxon>Ramlibacter</taxon>
    </lineage>
</organism>
<protein>
    <submittedName>
        <fullName evidence="2">Uncharacterized protein</fullName>
    </submittedName>
</protein>
<gene>
    <name evidence="2" type="ORF">JI746_08580</name>
</gene>
<dbReference type="RefSeq" id="WP_201688492.1">
    <property type="nucleotide sequence ID" value="NZ_JAEQND010000004.1"/>
</dbReference>
<dbReference type="EMBL" id="JAEQND010000004">
    <property type="protein sequence ID" value="MBL0425161.1"/>
    <property type="molecule type" value="Genomic_DNA"/>
</dbReference>
<comment type="caution">
    <text evidence="2">The sequence shown here is derived from an EMBL/GenBank/DDBJ whole genome shotgun (WGS) entry which is preliminary data.</text>
</comment>
<name>A0ABS1JMP6_9BURK</name>